<evidence type="ECO:0000313" key="2">
    <source>
        <dbReference type="Proteomes" id="UP001056778"/>
    </source>
</evidence>
<reference evidence="1" key="1">
    <citation type="submission" date="2022-04" db="EMBL/GenBank/DDBJ databases">
        <title>Chromosome-scale genome assembly of Holotrichia oblita Faldermann.</title>
        <authorList>
            <person name="Rongchong L."/>
        </authorList>
    </citation>
    <scope>NUCLEOTIDE SEQUENCE</scope>
    <source>
        <strain evidence="1">81SQS9</strain>
    </source>
</reference>
<organism evidence="1 2">
    <name type="scientific">Holotrichia oblita</name>
    <name type="common">Chafer beetle</name>
    <dbReference type="NCBI Taxonomy" id="644536"/>
    <lineage>
        <taxon>Eukaryota</taxon>
        <taxon>Metazoa</taxon>
        <taxon>Ecdysozoa</taxon>
        <taxon>Arthropoda</taxon>
        <taxon>Hexapoda</taxon>
        <taxon>Insecta</taxon>
        <taxon>Pterygota</taxon>
        <taxon>Neoptera</taxon>
        <taxon>Endopterygota</taxon>
        <taxon>Coleoptera</taxon>
        <taxon>Polyphaga</taxon>
        <taxon>Scarabaeiformia</taxon>
        <taxon>Scarabaeidae</taxon>
        <taxon>Melolonthinae</taxon>
        <taxon>Holotrichia</taxon>
    </lineage>
</organism>
<dbReference type="Proteomes" id="UP001056778">
    <property type="component" value="Chromosome 7"/>
</dbReference>
<keyword evidence="2" id="KW-1185">Reference proteome</keyword>
<gene>
    <name evidence="1" type="ORF">MML48_7g00003671</name>
</gene>
<evidence type="ECO:0000313" key="1">
    <source>
        <dbReference type="EMBL" id="KAI4457455.1"/>
    </source>
</evidence>
<dbReference type="EMBL" id="CM043021">
    <property type="protein sequence ID" value="KAI4457455.1"/>
    <property type="molecule type" value="Genomic_DNA"/>
</dbReference>
<protein>
    <submittedName>
        <fullName evidence="1">Polyserase-related</fullName>
    </submittedName>
</protein>
<name>A0ACB9SS35_HOLOL</name>
<sequence>MLSKLSSLIFAFILSSTFGDQNRISNGKDAVEGQFPYQVSLQRENFGHTCGGSILNKKWILTAAHCVNNTLPSEWTIYMGSVLLNSGGINHAVARIIVHKDYEESPKIVAKDDVAVLELEREIEFSDRVKPIELETEDVDQIDCIISGWGLLRDDSRPNHLQYINTKTVTFGECEVYNSNKVVDSKEICTSVQFGKLCKTSDSGGPVVANGKQIGIVSWGNTHVVEDQIGADVHARISFYAEWINERAEIDTGADSRIVGGLLARPGQFPYQAQINWRWNYEPPNERFRLFCGGSIIHPEYILTAAQCVYDKLPNDISVTVGEITAGVGLDIPVLRIVLRDPYYEWDGPHNIALLQLTQRLDFDGNIFPISFTNNIHHPDVVNATGWGWPSFGGNISPSLQFITLDIASNDVCTQRWGSRVTADNVCTITGSGRGTCVVDAGGPLAYYGLQIGIIGRTYDCTSGDPQVHTRVAPYARWISYIINGVFSGICTEIVRHQEEEVTQIV</sequence>
<proteinExistence type="predicted"/>
<accession>A0ACB9SS35</accession>
<comment type="caution">
    <text evidence="1">The sequence shown here is derived from an EMBL/GenBank/DDBJ whole genome shotgun (WGS) entry which is preliminary data.</text>
</comment>